<feature type="transmembrane region" description="Helical" evidence="6">
    <location>
        <begin position="178"/>
        <end position="197"/>
    </location>
</feature>
<dbReference type="InterPro" id="IPR052185">
    <property type="entry name" value="IPC_Synthase-Related"/>
</dbReference>
<evidence type="ECO:0000313" key="9">
    <source>
        <dbReference type="Proteomes" id="UP001499854"/>
    </source>
</evidence>
<dbReference type="PANTHER" id="PTHR31310:SF7">
    <property type="entry name" value="PA-PHOSPHATASE RELATED-FAMILY PROTEIN DDB_G0268928"/>
    <property type="match status" value="1"/>
</dbReference>
<feature type="transmembrane region" description="Helical" evidence="6">
    <location>
        <begin position="28"/>
        <end position="45"/>
    </location>
</feature>
<proteinExistence type="predicted"/>
<sequence>MIGMRSANPTHPRFSWARSRSARVRPGVWTELALIAIGYGLYSLTRDAVPDHKTAAMHRASSVLHAEHVLHIDIELSVNHALDKITPLIVGMNYYYATLHFLITIGVLVWLYTRQPHVYRQARTVLFLATVTSLIGFYFFALAPPRYLTDHGFIDTVVKHHTWGSWATPDVDSVSNQYAAMPSDHIAWSLWCGIMLYRYAAHRWVRLAGLVYPAFTFTVIVATANHFVADAVGGALTLTAAFTAQHVVHRLRPAGERKPRVPEPASGDATVRMPSVSDTK</sequence>
<feature type="transmembrane region" description="Helical" evidence="6">
    <location>
        <begin position="204"/>
        <end position="225"/>
    </location>
</feature>
<dbReference type="CDD" id="cd03386">
    <property type="entry name" value="PAP2_Aur1_like"/>
    <property type="match status" value="1"/>
</dbReference>
<feature type="domain" description="Inositolphosphotransferase Aur1/Ipt1" evidence="7">
    <location>
        <begin position="63"/>
        <end position="243"/>
    </location>
</feature>
<keyword evidence="3 6" id="KW-1133">Transmembrane helix</keyword>
<keyword evidence="2 6" id="KW-0812">Transmembrane</keyword>
<feature type="transmembrane region" description="Helical" evidence="6">
    <location>
        <begin position="94"/>
        <end position="113"/>
    </location>
</feature>
<reference evidence="8 9" key="1">
    <citation type="journal article" date="2019" name="Int. J. Syst. Evol. Microbiol.">
        <title>The Global Catalogue of Microorganisms (GCM) 10K type strain sequencing project: providing services to taxonomists for standard genome sequencing and annotation.</title>
        <authorList>
            <consortium name="The Broad Institute Genomics Platform"/>
            <consortium name="The Broad Institute Genome Sequencing Center for Infectious Disease"/>
            <person name="Wu L."/>
            <person name="Ma J."/>
        </authorList>
    </citation>
    <scope>NUCLEOTIDE SEQUENCE [LARGE SCALE GENOMIC DNA]</scope>
    <source>
        <strain evidence="8 9">JCM 16013</strain>
    </source>
</reference>
<comment type="caution">
    <text evidence="8">The sequence shown here is derived from an EMBL/GenBank/DDBJ whole genome shotgun (WGS) entry which is preliminary data.</text>
</comment>
<feature type="transmembrane region" description="Helical" evidence="6">
    <location>
        <begin position="125"/>
        <end position="143"/>
    </location>
</feature>
<evidence type="ECO:0000256" key="6">
    <source>
        <dbReference type="SAM" id="Phobius"/>
    </source>
</evidence>
<dbReference type="PANTHER" id="PTHR31310">
    <property type="match status" value="1"/>
</dbReference>
<evidence type="ECO:0000313" key="8">
    <source>
        <dbReference type="EMBL" id="GAA1999604.1"/>
    </source>
</evidence>
<evidence type="ECO:0000256" key="3">
    <source>
        <dbReference type="ARBA" id="ARBA00022989"/>
    </source>
</evidence>
<evidence type="ECO:0000256" key="2">
    <source>
        <dbReference type="ARBA" id="ARBA00022692"/>
    </source>
</evidence>
<evidence type="ECO:0000256" key="1">
    <source>
        <dbReference type="ARBA" id="ARBA00004141"/>
    </source>
</evidence>
<organism evidence="8 9">
    <name type="scientific">Catenulispora subtropica</name>
    <dbReference type="NCBI Taxonomy" id="450798"/>
    <lineage>
        <taxon>Bacteria</taxon>
        <taxon>Bacillati</taxon>
        <taxon>Actinomycetota</taxon>
        <taxon>Actinomycetes</taxon>
        <taxon>Catenulisporales</taxon>
        <taxon>Catenulisporaceae</taxon>
        <taxon>Catenulispora</taxon>
    </lineage>
</organism>
<evidence type="ECO:0000256" key="5">
    <source>
        <dbReference type="SAM" id="MobiDB-lite"/>
    </source>
</evidence>
<dbReference type="Proteomes" id="UP001499854">
    <property type="component" value="Unassembled WGS sequence"/>
</dbReference>
<comment type="subcellular location">
    <subcellularLocation>
        <location evidence="1">Membrane</location>
        <topology evidence="1">Multi-pass membrane protein</topology>
    </subcellularLocation>
</comment>
<name>A0ABN2T5Z5_9ACTN</name>
<protein>
    <submittedName>
        <fullName evidence="8">Phosphatase PAP2 family protein</fullName>
    </submittedName>
</protein>
<dbReference type="Pfam" id="PF14378">
    <property type="entry name" value="PAP2_3"/>
    <property type="match status" value="1"/>
</dbReference>
<keyword evidence="4 6" id="KW-0472">Membrane</keyword>
<evidence type="ECO:0000256" key="4">
    <source>
        <dbReference type="ARBA" id="ARBA00023136"/>
    </source>
</evidence>
<dbReference type="EMBL" id="BAAAQM010000066">
    <property type="protein sequence ID" value="GAA1999604.1"/>
    <property type="molecule type" value="Genomic_DNA"/>
</dbReference>
<accession>A0ABN2T5Z5</accession>
<feature type="region of interest" description="Disordered" evidence="5">
    <location>
        <begin position="253"/>
        <end position="280"/>
    </location>
</feature>
<keyword evidence="9" id="KW-1185">Reference proteome</keyword>
<gene>
    <name evidence="8" type="ORF">GCM10009838_76300</name>
</gene>
<dbReference type="InterPro" id="IPR026841">
    <property type="entry name" value="Aur1/Ipt1"/>
</dbReference>
<evidence type="ECO:0000259" key="7">
    <source>
        <dbReference type="Pfam" id="PF14378"/>
    </source>
</evidence>